<sequence>MNNLAMSPERSDLFSPVSLGEISLSNRIVMAPMTRSRADENDAPTDLHVDYYRQRATAGLIVTEGTYPCLNGKGYCRTPGIVTPQQLAGWRRVTDAVHAQDGRIVMQLMHVGRAASHHNKSGARTLAPSAIRAQAQIYTDAAGLVDTDTPEAMTAAEIVSTIDAYRQAALNARAAGFDGVELHASSGYLPMQFLLECSNRRDDGYGGGLHARVRFTVEVLEHMSQAIGAARVGLRLCPGNPYNDMHDPAPEATYSALLSAIRGLGLAYVHVSRSPQPALDAFALVRRHFDGPVIVNDGFDGNSARTAIADGIGQAVSFGRHFIANPDLVARLQRGTALARFDRHTLYTAGPQGYSDYPSAN</sequence>
<dbReference type="FunFam" id="3.20.20.70:FF:000059">
    <property type="entry name" value="N-ethylmaleimide reductase, FMN-linked"/>
    <property type="match status" value="1"/>
</dbReference>
<evidence type="ECO:0000313" key="6">
    <source>
        <dbReference type="Proteomes" id="UP000366945"/>
    </source>
</evidence>
<dbReference type="InterPro" id="IPR001155">
    <property type="entry name" value="OxRdtase_FMN_N"/>
</dbReference>
<evidence type="ECO:0000256" key="1">
    <source>
        <dbReference type="ARBA" id="ARBA00001917"/>
    </source>
</evidence>
<dbReference type="GO" id="GO:0010181">
    <property type="term" value="F:FMN binding"/>
    <property type="evidence" value="ECO:0007669"/>
    <property type="project" value="InterPro"/>
</dbReference>
<keyword evidence="6" id="KW-1185">Reference proteome</keyword>
<keyword evidence="3" id="KW-0560">Oxidoreductase</keyword>
<dbReference type="SUPFAM" id="SSF51395">
    <property type="entry name" value="FMN-linked oxidoreductases"/>
    <property type="match status" value="1"/>
</dbReference>
<dbReference type="Proteomes" id="UP000366945">
    <property type="component" value="Unassembled WGS sequence"/>
</dbReference>
<gene>
    <name evidence="5" type="ORF">PPN31114_00747</name>
</gene>
<dbReference type="GO" id="GO:0016628">
    <property type="term" value="F:oxidoreductase activity, acting on the CH-CH group of donors, NAD or NADP as acceptor"/>
    <property type="evidence" value="ECO:0007669"/>
    <property type="project" value="UniProtKB-ARBA"/>
</dbReference>
<dbReference type="AlphaFoldDB" id="A0A5E4SDN3"/>
<evidence type="ECO:0000256" key="2">
    <source>
        <dbReference type="ARBA" id="ARBA00005979"/>
    </source>
</evidence>
<proteinExistence type="inferred from homology"/>
<dbReference type="CDD" id="cd02933">
    <property type="entry name" value="OYE_like_FMN"/>
    <property type="match status" value="1"/>
</dbReference>
<dbReference type="InterPro" id="IPR013785">
    <property type="entry name" value="Aldolase_TIM"/>
</dbReference>
<dbReference type="Gene3D" id="3.20.20.70">
    <property type="entry name" value="Aldolase class I"/>
    <property type="match status" value="1"/>
</dbReference>
<feature type="domain" description="NADH:flavin oxidoreductase/NADH oxidase N-terminal" evidence="4">
    <location>
        <begin position="12"/>
        <end position="337"/>
    </location>
</feature>
<evidence type="ECO:0000256" key="3">
    <source>
        <dbReference type="ARBA" id="ARBA00023002"/>
    </source>
</evidence>
<evidence type="ECO:0000259" key="4">
    <source>
        <dbReference type="Pfam" id="PF00724"/>
    </source>
</evidence>
<comment type="cofactor">
    <cofactor evidence="1">
        <name>FMN</name>
        <dbReference type="ChEBI" id="CHEBI:58210"/>
    </cofactor>
</comment>
<dbReference type="PANTHER" id="PTHR22893">
    <property type="entry name" value="NADH OXIDOREDUCTASE-RELATED"/>
    <property type="match status" value="1"/>
</dbReference>
<accession>A0A5E4SDN3</accession>
<dbReference type="PANTHER" id="PTHR22893:SF91">
    <property type="entry name" value="NADPH DEHYDROGENASE 2-RELATED"/>
    <property type="match status" value="1"/>
</dbReference>
<dbReference type="Pfam" id="PF00724">
    <property type="entry name" value="Oxidored_FMN"/>
    <property type="match status" value="1"/>
</dbReference>
<comment type="similarity">
    <text evidence="2">Belongs to the NADH:flavin oxidoreductase/NADH oxidase family.</text>
</comment>
<dbReference type="GO" id="GO:0005829">
    <property type="term" value="C:cytosol"/>
    <property type="evidence" value="ECO:0007669"/>
    <property type="project" value="TreeGrafter"/>
</dbReference>
<name>A0A5E4SDN3_9BURK</name>
<organism evidence="5 6">
    <name type="scientific">Pandoraea pneumonica</name>
    <dbReference type="NCBI Taxonomy" id="2508299"/>
    <lineage>
        <taxon>Bacteria</taxon>
        <taxon>Pseudomonadati</taxon>
        <taxon>Pseudomonadota</taxon>
        <taxon>Betaproteobacteria</taxon>
        <taxon>Burkholderiales</taxon>
        <taxon>Burkholderiaceae</taxon>
        <taxon>Pandoraea</taxon>
    </lineage>
</organism>
<reference evidence="5 6" key="1">
    <citation type="submission" date="2019-08" db="EMBL/GenBank/DDBJ databases">
        <authorList>
            <person name="Peeters C."/>
        </authorList>
    </citation>
    <scope>NUCLEOTIDE SEQUENCE [LARGE SCALE GENOMIC DNA]</scope>
    <source>
        <strain evidence="5 6">LMG 31114</strain>
    </source>
</reference>
<protein>
    <submittedName>
        <fullName evidence="5">NADH:flavin oxidoreductase</fullName>
    </submittedName>
</protein>
<dbReference type="InterPro" id="IPR045247">
    <property type="entry name" value="Oye-like"/>
</dbReference>
<evidence type="ECO:0000313" key="5">
    <source>
        <dbReference type="EMBL" id="VVD73747.1"/>
    </source>
</evidence>
<dbReference type="EMBL" id="CABPSK010000001">
    <property type="protein sequence ID" value="VVD73747.1"/>
    <property type="molecule type" value="Genomic_DNA"/>
</dbReference>